<evidence type="ECO:0000313" key="1">
    <source>
        <dbReference type="EMBL" id="KAH6931027.1"/>
    </source>
</evidence>
<name>A0ACB7SD06_HYAAI</name>
<accession>A0ACB7SD06</accession>
<comment type="caution">
    <text evidence="1">The sequence shown here is derived from an EMBL/GenBank/DDBJ whole genome shotgun (WGS) entry which is preliminary data.</text>
</comment>
<protein>
    <submittedName>
        <fullName evidence="1">Uncharacterized protein</fullName>
    </submittedName>
</protein>
<keyword evidence="2" id="KW-1185">Reference proteome</keyword>
<dbReference type="EMBL" id="CM023485">
    <property type="protein sequence ID" value="KAH6931027.1"/>
    <property type="molecule type" value="Genomic_DNA"/>
</dbReference>
<organism evidence="1 2">
    <name type="scientific">Hyalomma asiaticum</name>
    <name type="common">Tick</name>
    <dbReference type="NCBI Taxonomy" id="266040"/>
    <lineage>
        <taxon>Eukaryota</taxon>
        <taxon>Metazoa</taxon>
        <taxon>Ecdysozoa</taxon>
        <taxon>Arthropoda</taxon>
        <taxon>Chelicerata</taxon>
        <taxon>Arachnida</taxon>
        <taxon>Acari</taxon>
        <taxon>Parasitiformes</taxon>
        <taxon>Ixodida</taxon>
        <taxon>Ixodoidea</taxon>
        <taxon>Ixodidae</taxon>
        <taxon>Hyalomminae</taxon>
        <taxon>Hyalomma</taxon>
    </lineage>
</organism>
<proteinExistence type="predicted"/>
<dbReference type="Proteomes" id="UP000821845">
    <property type="component" value="Chromosome 5"/>
</dbReference>
<evidence type="ECO:0000313" key="2">
    <source>
        <dbReference type="Proteomes" id="UP000821845"/>
    </source>
</evidence>
<gene>
    <name evidence="1" type="ORF">HPB50_021470</name>
</gene>
<reference evidence="1" key="1">
    <citation type="submission" date="2020-05" db="EMBL/GenBank/DDBJ databases">
        <title>Large-scale comparative analyses of tick genomes elucidate their genetic diversity and vector capacities.</title>
        <authorList>
            <person name="Jia N."/>
            <person name="Wang J."/>
            <person name="Shi W."/>
            <person name="Du L."/>
            <person name="Sun Y."/>
            <person name="Zhan W."/>
            <person name="Jiang J."/>
            <person name="Wang Q."/>
            <person name="Zhang B."/>
            <person name="Ji P."/>
            <person name="Sakyi L.B."/>
            <person name="Cui X."/>
            <person name="Yuan T."/>
            <person name="Jiang B."/>
            <person name="Yang W."/>
            <person name="Lam T.T.-Y."/>
            <person name="Chang Q."/>
            <person name="Ding S."/>
            <person name="Wang X."/>
            <person name="Zhu J."/>
            <person name="Ruan X."/>
            <person name="Zhao L."/>
            <person name="Wei J."/>
            <person name="Que T."/>
            <person name="Du C."/>
            <person name="Cheng J."/>
            <person name="Dai P."/>
            <person name="Han X."/>
            <person name="Huang E."/>
            <person name="Gao Y."/>
            <person name="Liu J."/>
            <person name="Shao H."/>
            <person name="Ye R."/>
            <person name="Li L."/>
            <person name="Wei W."/>
            <person name="Wang X."/>
            <person name="Wang C."/>
            <person name="Yang T."/>
            <person name="Huo Q."/>
            <person name="Li W."/>
            <person name="Guo W."/>
            <person name="Chen H."/>
            <person name="Zhou L."/>
            <person name="Ni X."/>
            <person name="Tian J."/>
            <person name="Zhou Y."/>
            <person name="Sheng Y."/>
            <person name="Liu T."/>
            <person name="Pan Y."/>
            <person name="Xia L."/>
            <person name="Li J."/>
            <person name="Zhao F."/>
            <person name="Cao W."/>
        </authorList>
    </citation>
    <scope>NUCLEOTIDE SEQUENCE</scope>
    <source>
        <strain evidence="1">Hyas-2018</strain>
    </source>
</reference>
<sequence length="189" mass="21736">MSLCRKFCTFLWRRLFLQTIRRHYLALLAEILFVVVTYKHLLRHDRVDLGHIKKFNSASFGSATRRNVNKEIVGASEAYVVYGPSNDRTDKLVKKLMSYIDYVHDGKTGTSYKVPHDERPSSRLPKAPPQNHKKPANIHAFRCGIELLYVAKVDPVVAEEVLVSDHNEKYFREESQIVPPDGLQEQSSP</sequence>